<sequence>MMSPQLFHTGHTPRPIFGTTWSTFAASVPTVTSMKWRKHSMPISISQRSWATRSQSVQNKAIRLRQTLFGQRGSRGATCYMPEIYCIVIIKTSLLSFLYRPTVC</sequence>
<organism evidence="1 2">
    <name type="scientific">Coilia grayii</name>
    <name type="common">Gray's grenadier anchovy</name>
    <dbReference type="NCBI Taxonomy" id="363190"/>
    <lineage>
        <taxon>Eukaryota</taxon>
        <taxon>Metazoa</taxon>
        <taxon>Chordata</taxon>
        <taxon>Craniata</taxon>
        <taxon>Vertebrata</taxon>
        <taxon>Euteleostomi</taxon>
        <taxon>Actinopterygii</taxon>
        <taxon>Neopterygii</taxon>
        <taxon>Teleostei</taxon>
        <taxon>Clupei</taxon>
        <taxon>Clupeiformes</taxon>
        <taxon>Clupeoidei</taxon>
        <taxon>Engraulidae</taxon>
        <taxon>Coilinae</taxon>
        <taxon>Coilia</taxon>
    </lineage>
</organism>
<gene>
    <name evidence="1" type="ORF">ACEWY4_018579</name>
</gene>
<comment type="caution">
    <text evidence="1">The sequence shown here is derived from an EMBL/GenBank/DDBJ whole genome shotgun (WGS) entry which is preliminary data.</text>
</comment>
<evidence type="ECO:0000313" key="2">
    <source>
        <dbReference type="Proteomes" id="UP001591681"/>
    </source>
</evidence>
<accession>A0ABD1JDV6</accession>
<name>A0ABD1JDV6_9TELE</name>
<evidence type="ECO:0000313" key="1">
    <source>
        <dbReference type="EMBL" id="KAL2085259.1"/>
    </source>
</evidence>
<dbReference type="EMBL" id="JBHFQA010000016">
    <property type="protein sequence ID" value="KAL2085259.1"/>
    <property type="molecule type" value="Genomic_DNA"/>
</dbReference>
<keyword evidence="2" id="KW-1185">Reference proteome</keyword>
<dbReference type="Proteomes" id="UP001591681">
    <property type="component" value="Unassembled WGS sequence"/>
</dbReference>
<protein>
    <submittedName>
        <fullName evidence="1">Uncharacterized protein</fullName>
    </submittedName>
</protein>
<dbReference type="AlphaFoldDB" id="A0ABD1JDV6"/>
<proteinExistence type="predicted"/>
<reference evidence="1 2" key="1">
    <citation type="submission" date="2024-09" db="EMBL/GenBank/DDBJ databases">
        <title>A chromosome-level genome assembly of Gray's grenadier anchovy, Coilia grayii.</title>
        <authorList>
            <person name="Fu Z."/>
        </authorList>
    </citation>
    <scope>NUCLEOTIDE SEQUENCE [LARGE SCALE GENOMIC DNA]</scope>
    <source>
        <strain evidence="1">G4</strain>
        <tissue evidence="1">Muscle</tissue>
    </source>
</reference>